<dbReference type="GO" id="GO:0004653">
    <property type="term" value="F:polypeptide N-acetylgalactosaminyltransferase activity"/>
    <property type="evidence" value="ECO:0007669"/>
    <property type="project" value="TreeGrafter"/>
</dbReference>
<dbReference type="SUPFAM" id="SSF53448">
    <property type="entry name" value="Nucleotide-diphospho-sugar transferases"/>
    <property type="match status" value="1"/>
</dbReference>
<evidence type="ECO:0000259" key="29">
    <source>
        <dbReference type="Pfam" id="PF00535"/>
    </source>
</evidence>
<keyword evidence="14" id="KW-0282">Flagellum</keyword>
<dbReference type="SUPFAM" id="SSF50370">
    <property type="entry name" value="Ricin B-like lectins"/>
    <property type="match status" value="1"/>
</dbReference>
<keyword evidence="18" id="KW-0175">Coiled coil</keyword>
<evidence type="ECO:0000256" key="2">
    <source>
        <dbReference type="ARBA" id="ARBA00004323"/>
    </source>
</evidence>
<dbReference type="CDD" id="cd02510">
    <property type="entry name" value="pp-GalNAc-T"/>
    <property type="match status" value="1"/>
</dbReference>
<keyword evidence="15" id="KW-0735">Signal-anchor</keyword>
<dbReference type="InterPro" id="IPR001173">
    <property type="entry name" value="Glyco_trans_2-like"/>
</dbReference>
<evidence type="ECO:0000256" key="8">
    <source>
        <dbReference type="ARBA" id="ARBA00022490"/>
    </source>
</evidence>
<comment type="pathway">
    <text evidence="4 27">Protein modification; protein glycosylation.</text>
</comment>
<keyword evidence="12" id="KW-0479">Metal-binding</keyword>
<proteinExistence type="inferred from homology"/>
<feature type="region of interest" description="Disordered" evidence="28">
    <location>
        <begin position="83"/>
        <end position="117"/>
    </location>
</feature>
<dbReference type="Gene3D" id="3.90.550.10">
    <property type="entry name" value="Spore Coat Polysaccharide Biosynthesis Protein SpsA, Chain A"/>
    <property type="match status" value="1"/>
</dbReference>
<keyword evidence="21 27" id="KW-1015">Disulfide bond</keyword>
<protein>
    <recommendedName>
        <fullName evidence="7 27">Polypeptide N-acetylgalactosaminyltransferase</fullName>
        <ecNumber evidence="27">2.4.1.-</ecNumber>
    </recommendedName>
    <alternativeName>
        <fullName evidence="27">Protein-UDP acetylgalactosaminyltransferase</fullName>
    </alternativeName>
</protein>
<evidence type="ECO:0000256" key="23">
    <source>
        <dbReference type="ARBA" id="ARBA00023211"/>
    </source>
</evidence>
<keyword evidence="24" id="KW-0206">Cytoskeleton</keyword>
<keyword evidence="10 27" id="KW-0808">Transferase</keyword>
<evidence type="ECO:0000256" key="19">
    <source>
        <dbReference type="ARBA" id="ARBA00023069"/>
    </source>
</evidence>
<dbReference type="GO" id="GO:0046872">
    <property type="term" value="F:metal ion binding"/>
    <property type="evidence" value="ECO:0007669"/>
    <property type="project" value="UniProtKB-KW"/>
</dbReference>
<dbReference type="FunFam" id="3.90.550.10:FF:000192">
    <property type="entry name" value="Polypeptide N-acetylgalactosaminyltransferase 9"/>
    <property type="match status" value="1"/>
</dbReference>
<dbReference type="FunFam" id="2.80.10.50:FF:000017">
    <property type="entry name" value="Polypeptide N-acetylgalactosaminyltransferase"/>
    <property type="match status" value="1"/>
</dbReference>
<evidence type="ECO:0000256" key="22">
    <source>
        <dbReference type="ARBA" id="ARBA00023180"/>
    </source>
</evidence>
<evidence type="ECO:0000256" key="1">
    <source>
        <dbReference type="ARBA" id="ARBA00001936"/>
    </source>
</evidence>
<dbReference type="Proteomes" id="UP001460270">
    <property type="component" value="Unassembled WGS sequence"/>
</dbReference>
<dbReference type="InterPro" id="IPR035992">
    <property type="entry name" value="Ricin_B-like_lectins"/>
</dbReference>
<evidence type="ECO:0000313" key="31">
    <source>
        <dbReference type="EMBL" id="KAK7891374.1"/>
    </source>
</evidence>
<dbReference type="AlphaFoldDB" id="A0AAW0N407"/>
<evidence type="ECO:0000256" key="20">
    <source>
        <dbReference type="ARBA" id="ARBA00023136"/>
    </source>
</evidence>
<evidence type="ECO:0000256" key="17">
    <source>
        <dbReference type="ARBA" id="ARBA00023034"/>
    </source>
</evidence>
<dbReference type="GO" id="GO:0006493">
    <property type="term" value="P:protein O-linked glycosylation"/>
    <property type="evidence" value="ECO:0007669"/>
    <property type="project" value="TreeGrafter"/>
</dbReference>
<comment type="subcellular location">
    <subcellularLocation>
        <location evidence="3">Cytoplasm</location>
        <location evidence="3">Cytoskeleton</location>
        <location evidence="3">Flagellum axoneme</location>
    </subcellularLocation>
    <subcellularLocation>
        <location evidence="2 27">Golgi apparatus membrane</location>
        <topology evidence="2 27">Single-pass type II membrane protein</topology>
    </subcellularLocation>
</comment>
<dbReference type="InterPro" id="IPR008805">
    <property type="entry name" value="RIB43A"/>
</dbReference>
<evidence type="ECO:0000259" key="30">
    <source>
        <dbReference type="Pfam" id="PF00652"/>
    </source>
</evidence>
<feature type="compositionally biased region" description="Basic and acidic residues" evidence="28">
    <location>
        <begin position="719"/>
        <end position="731"/>
    </location>
</feature>
<evidence type="ECO:0000256" key="28">
    <source>
        <dbReference type="SAM" id="MobiDB-lite"/>
    </source>
</evidence>
<evidence type="ECO:0000256" key="13">
    <source>
        <dbReference type="ARBA" id="ARBA00022734"/>
    </source>
</evidence>
<dbReference type="Pfam" id="PF00535">
    <property type="entry name" value="Glycos_transf_2"/>
    <property type="match status" value="1"/>
</dbReference>
<feature type="region of interest" description="Disordered" evidence="28">
    <location>
        <begin position="679"/>
        <end position="731"/>
    </location>
</feature>
<dbReference type="InterPro" id="IPR045885">
    <property type="entry name" value="GalNAc-T"/>
</dbReference>
<keyword evidence="19" id="KW-0969">Cilium</keyword>
<keyword evidence="9 27" id="KW-0328">Glycosyltransferase</keyword>
<keyword evidence="11" id="KW-0812">Transmembrane</keyword>
<evidence type="ECO:0000256" key="27">
    <source>
        <dbReference type="RuleBase" id="RU361242"/>
    </source>
</evidence>
<keyword evidence="13 27" id="KW-0430">Lectin</keyword>
<organism evidence="31 32">
    <name type="scientific">Mugilogobius chulae</name>
    <name type="common">yellowstripe goby</name>
    <dbReference type="NCBI Taxonomy" id="88201"/>
    <lineage>
        <taxon>Eukaryota</taxon>
        <taxon>Metazoa</taxon>
        <taxon>Chordata</taxon>
        <taxon>Craniata</taxon>
        <taxon>Vertebrata</taxon>
        <taxon>Euteleostomi</taxon>
        <taxon>Actinopterygii</taxon>
        <taxon>Neopterygii</taxon>
        <taxon>Teleostei</taxon>
        <taxon>Neoteleostei</taxon>
        <taxon>Acanthomorphata</taxon>
        <taxon>Gobiaria</taxon>
        <taxon>Gobiiformes</taxon>
        <taxon>Gobioidei</taxon>
        <taxon>Gobiidae</taxon>
        <taxon>Gobionellinae</taxon>
        <taxon>Mugilogobius</taxon>
    </lineage>
</organism>
<keyword evidence="32" id="KW-1185">Reference proteome</keyword>
<evidence type="ECO:0000256" key="16">
    <source>
        <dbReference type="ARBA" id="ARBA00022989"/>
    </source>
</evidence>
<feature type="domain" description="Glycosyltransferase 2-like" evidence="29">
    <location>
        <begin position="185"/>
        <end position="320"/>
    </location>
</feature>
<sequence>MRAAWFKKLALVLGGVLVVLYIGTSLKTGYESGGSSVKELDTPRLLKSFSNLEASINNLNSAIKTFEKKQDDIHRILQADNAMHKNVENKQPPEEKKQPEKAKVEEPKEPEKKKSSKLFPASPLFKEWGANLSEDEQKEAQALFNLYGYNVYLSDRLPLDRALPDTREKGCLKRTYPKDLPTIGVVLIYLNEALSILQRAIRSIVNRTPKHLLKEIIMVDDNSSNENLKEPLDAYIKTIQEEFPALKFTRVRHNEQRGLSFARASGWRAATADVVAILDAHIEVHELWAEPLLTQIKKDRTVITSPVFDRVNFDDLKVIQYLPASHAFDWALWCMYESFTPEYYALKDGSLPGKSPSVMGIFVGDRKFIGEIGVLDEGMKVYGGENVELGIRVWTCGGSIEVVPCSKIAHIERNHKPYMPDLSMAMKRNALRVAEVWMDEYKHNVNLAWNLPFKDHGIDIGDVSERKELRKRLNCKPFKWYLENVYPKLDPWGDLVAYGGMKNLDSDMCIDQGPVPGHTPIAYHCYYYGPQITYYRLSGEVYIGGIKSHKYNDNRCLADQGNKETEPGLFNCREAMQKKMSIYWEFSQGKELKNRETKRCLEIHNSKLLIQECTGQRWEVDKEALALQQKEKKQHEEVEKAKQNACDAEMLHCQRIASILTHRKQKQQNEMAKDIVNFRQKYQQPQSRREYDLNDPEGLKNMSPEEAQMMIPGLTGEDPNSKERQQRQKEQLRDWLVQQRAEHQRQRHQQEMEDQDYHHFLVEVNNMALKVQQLEMENRKAEIIATKDFNLAMCGLPQKHLGAERRECVRLKEFQQQQIEEKKRQKECEKNEERYHDQVRVDSARTAALIERQQAKLDKQMRKHLDSANHMLAETRKHLRPDIAKGAITESFFSQFNTCSR</sequence>
<keyword evidence="23 27" id="KW-0464">Manganese</keyword>
<gene>
    <name evidence="31" type="ORF">WMY93_023337</name>
</gene>
<feature type="domain" description="Ricin B lectin" evidence="30">
    <location>
        <begin position="498"/>
        <end position="618"/>
    </location>
</feature>
<evidence type="ECO:0000256" key="18">
    <source>
        <dbReference type="ARBA" id="ARBA00023054"/>
    </source>
</evidence>
<keyword evidence="20" id="KW-0472">Membrane</keyword>
<evidence type="ECO:0000256" key="26">
    <source>
        <dbReference type="ARBA" id="ARBA00046435"/>
    </source>
</evidence>
<evidence type="ECO:0000256" key="24">
    <source>
        <dbReference type="ARBA" id="ARBA00023212"/>
    </source>
</evidence>
<comment type="subunit">
    <text evidence="26">Microtubule inner protein component of sperm flagellar doublet microtubules.</text>
</comment>
<evidence type="ECO:0000256" key="7">
    <source>
        <dbReference type="ARBA" id="ARBA00012644"/>
    </source>
</evidence>
<comment type="caution">
    <text evidence="31">The sequence shown here is derived from an EMBL/GenBank/DDBJ whole genome shotgun (WGS) entry which is preliminary data.</text>
</comment>
<evidence type="ECO:0000256" key="14">
    <source>
        <dbReference type="ARBA" id="ARBA00022846"/>
    </source>
</evidence>
<keyword evidence="8" id="KW-0963">Cytoplasm</keyword>
<evidence type="ECO:0000256" key="6">
    <source>
        <dbReference type="ARBA" id="ARBA00006875"/>
    </source>
</evidence>
<evidence type="ECO:0000256" key="21">
    <source>
        <dbReference type="ARBA" id="ARBA00023157"/>
    </source>
</evidence>
<evidence type="ECO:0000256" key="25">
    <source>
        <dbReference type="ARBA" id="ARBA00023273"/>
    </source>
</evidence>
<evidence type="ECO:0000256" key="15">
    <source>
        <dbReference type="ARBA" id="ARBA00022968"/>
    </source>
</evidence>
<dbReference type="PANTHER" id="PTHR11675">
    <property type="entry name" value="N-ACETYLGALACTOSAMINYLTRANSFERASE"/>
    <property type="match status" value="1"/>
</dbReference>
<evidence type="ECO:0000256" key="5">
    <source>
        <dbReference type="ARBA" id="ARBA00005680"/>
    </source>
</evidence>
<keyword evidence="22" id="KW-0325">Glycoprotein</keyword>
<evidence type="ECO:0000256" key="11">
    <source>
        <dbReference type="ARBA" id="ARBA00022692"/>
    </source>
</evidence>
<evidence type="ECO:0000256" key="9">
    <source>
        <dbReference type="ARBA" id="ARBA00022676"/>
    </source>
</evidence>
<dbReference type="GO" id="GO:0000139">
    <property type="term" value="C:Golgi membrane"/>
    <property type="evidence" value="ECO:0007669"/>
    <property type="project" value="UniProtKB-SubCell"/>
</dbReference>
<evidence type="ECO:0000256" key="4">
    <source>
        <dbReference type="ARBA" id="ARBA00004922"/>
    </source>
</evidence>
<dbReference type="PANTHER" id="PTHR11675:SF50">
    <property type="entry name" value="POLYPEPTIDE N-ACETYLGALACTOSAMINYLTRANSFERASE 8-RELATED"/>
    <property type="match status" value="1"/>
</dbReference>
<dbReference type="EC" id="2.4.1.-" evidence="27"/>
<feature type="compositionally biased region" description="Basic and acidic residues" evidence="28">
    <location>
        <begin position="83"/>
        <end position="113"/>
    </location>
</feature>
<comment type="similarity">
    <text evidence="5 27">Belongs to the glycosyltransferase 2 family. GalNAc-T subfamily.</text>
</comment>
<dbReference type="Pfam" id="PF05914">
    <property type="entry name" value="RIB43A"/>
    <property type="match status" value="2"/>
</dbReference>
<dbReference type="EMBL" id="JBBPFD010000017">
    <property type="protein sequence ID" value="KAK7891374.1"/>
    <property type="molecule type" value="Genomic_DNA"/>
</dbReference>
<name>A0AAW0N407_9GOBI</name>
<keyword evidence="16" id="KW-1133">Transmembrane helix</keyword>
<keyword evidence="25" id="KW-0966">Cell projection</keyword>
<reference evidence="32" key="1">
    <citation type="submission" date="2024-04" db="EMBL/GenBank/DDBJ databases">
        <title>Salinicola lusitanus LLJ914,a marine bacterium isolated from the Okinawa Trough.</title>
        <authorList>
            <person name="Li J."/>
        </authorList>
    </citation>
    <scope>NUCLEOTIDE SEQUENCE [LARGE SCALE GENOMIC DNA]</scope>
</reference>
<dbReference type="InterPro" id="IPR000772">
    <property type="entry name" value="Ricin_B_lectin"/>
</dbReference>
<dbReference type="Pfam" id="PF00652">
    <property type="entry name" value="Ricin_B_lectin"/>
    <property type="match status" value="1"/>
</dbReference>
<keyword evidence="17 27" id="KW-0333">Golgi apparatus</keyword>
<evidence type="ECO:0000313" key="32">
    <source>
        <dbReference type="Proteomes" id="UP001460270"/>
    </source>
</evidence>
<accession>A0AAW0N407</accession>
<evidence type="ECO:0000256" key="10">
    <source>
        <dbReference type="ARBA" id="ARBA00022679"/>
    </source>
</evidence>
<dbReference type="Gene3D" id="2.80.10.50">
    <property type="match status" value="1"/>
</dbReference>
<evidence type="ECO:0000256" key="3">
    <source>
        <dbReference type="ARBA" id="ARBA00004611"/>
    </source>
</evidence>
<dbReference type="InterPro" id="IPR029044">
    <property type="entry name" value="Nucleotide-diphossugar_trans"/>
</dbReference>
<dbReference type="GO" id="GO:0030246">
    <property type="term" value="F:carbohydrate binding"/>
    <property type="evidence" value="ECO:0007669"/>
    <property type="project" value="UniProtKB-KW"/>
</dbReference>
<comment type="similarity">
    <text evidence="6">Belongs to the RIB43A family.</text>
</comment>
<comment type="cofactor">
    <cofactor evidence="1 27">
        <name>Mn(2+)</name>
        <dbReference type="ChEBI" id="CHEBI:29035"/>
    </cofactor>
</comment>
<evidence type="ECO:0000256" key="12">
    <source>
        <dbReference type="ARBA" id="ARBA00022723"/>
    </source>
</evidence>